<dbReference type="EMBL" id="CAFBLK010000149">
    <property type="protein sequence ID" value="CAB4871489.1"/>
    <property type="molecule type" value="Genomic_DNA"/>
</dbReference>
<reference evidence="2" key="1">
    <citation type="submission" date="2020-05" db="EMBL/GenBank/DDBJ databases">
        <authorList>
            <person name="Chiriac C."/>
            <person name="Salcher M."/>
            <person name="Ghai R."/>
            <person name="Kavagutti S V."/>
        </authorList>
    </citation>
    <scope>NUCLEOTIDE SEQUENCE</scope>
</reference>
<gene>
    <name evidence="1" type="ORF">UFOPK2925_01487</name>
    <name evidence="2" type="ORF">UFOPK3317_00914</name>
    <name evidence="3" type="ORF">UFOPK4071_01045</name>
</gene>
<evidence type="ECO:0000313" key="3">
    <source>
        <dbReference type="EMBL" id="CAB5017373.1"/>
    </source>
</evidence>
<dbReference type="EMBL" id="CAFBPF010000135">
    <property type="protein sequence ID" value="CAB5017373.1"/>
    <property type="molecule type" value="Genomic_DNA"/>
</dbReference>
<protein>
    <submittedName>
        <fullName evidence="2">Unannotated protein</fullName>
    </submittedName>
</protein>
<organism evidence="2">
    <name type="scientific">freshwater metagenome</name>
    <dbReference type="NCBI Taxonomy" id="449393"/>
    <lineage>
        <taxon>unclassified sequences</taxon>
        <taxon>metagenomes</taxon>
        <taxon>ecological metagenomes</taxon>
    </lineage>
</organism>
<name>A0A6J7DT47_9ZZZZ</name>
<dbReference type="AlphaFoldDB" id="A0A6J7DT47"/>
<evidence type="ECO:0000313" key="2">
    <source>
        <dbReference type="EMBL" id="CAB4871489.1"/>
    </source>
</evidence>
<dbReference type="EMBL" id="CAEZZU010000274">
    <property type="protein sequence ID" value="CAB4791307.1"/>
    <property type="molecule type" value="Genomic_DNA"/>
</dbReference>
<accession>A0A6J7DT47</accession>
<sequence length="133" mass="14639">MPADDIEMLPTEWVGVWSWSKIGAFSTHHENFAPHDDAVISEWNTVEEPFTLRILRQSGRHLQIALISPQAESAVVGMLSRDGSVLAITSPHGSYLLNISQDSMTGTGHARSHESNLEHEHFGAAAIELNSVR</sequence>
<evidence type="ECO:0000313" key="1">
    <source>
        <dbReference type="EMBL" id="CAB4791307.1"/>
    </source>
</evidence>
<proteinExistence type="predicted"/>